<accession>A0ABD3VAY6</accession>
<gene>
    <name evidence="3" type="ORF">ACJMK2_012352</name>
</gene>
<keyword evidence="1" id="KW-0479">Metal-binding</keyword>
<reference evidence="3 4" key="1">
    <citation type="submission" date="2024-11" db="EMBL/GenBank/DDBJ databases">
        <title>Chromosome-level genome assembly of the freshwater bivalve Anodonta woodiana.</title>
        <authorList>
            <person name="Chen X."/>
        </authorList>
    </citation>
    <scope>NUCLEOTIDE SEQUENCE [LARGE SCALE GENOMIC DNA]</scope>
    <source>
        <strain evidence="3">MN2024</strain>
        <tissue evidence="3">Gills</tissue>
    </source>
</reference>
<feature type="domain" description="SWIM-type" evidence="2">
    <location>
        <begin position="63"/>
        <end position="102"/>
    </location>
</feature>
<dbReference type="PANTHER" id="PTHR47526:SF3">
    <property type="entry name" value="PHD-TYPE DOMAIN-CONTAINING PROTEIN"/>
    <property type="match status" value="1"/>
</dbReference>
<keyword evidence="1" id="KW-0863">Zinc-finger</keyword>
<protein>
    <recommendedName>
        <fullName evidence="2">SWIM-type domain-containing protein</fullName>
    </recommendedName>
</protein>
<sequence length="158" mass="17780">MSLNDDNLSFDTIETWKADSLKVFLKKRGLSTVGTKKKLVAIIFVASEQKLPLPSQHLNSEPHKVWICAEKKSGAVRSAYCTCFAGFGQTCNHVAALLFKKDAAWKSGLTNPACTSVESNWDKPKTKFAMIQPIRVNDMKIKKPHFRKQVKIQKETLQ</sequence>
<proteinExistence type="predicted"/>
<evidence type="ECO:0000313" key="3">
    <source>
        <dbReference type="EMBL" id="KAL3857710.1"/>
    </source>
</evidence>
<evidence type="ECO:0000313" key="4">
    <source>
        <dbReference type="Proteomes" id="UP001634394"/>
    </source>
</evidence>
<name>A0ABD3VAY6_SINWO</name>
<dbReference type="InterPro" id="IPR007527">
    <property type="entry name" value="Znf_SWIM"/>
</dbReference>
<dbReference type="Gene3D" id="1.10.720.30">
    <property type="entry name" value="SAP domain"/>
    <property type="match status" value="1"/>
</dbReference>
<evidence type="ECO:0000256" key="1">
    <source>
        <dbReference type="PROSITE-ProRule" id="PRU00325"/>
    </source>
</evidence>
<dbReference type="InterPro" id="IPR003034">
    <property type="entry name" value="SAP_dom"/>
</dbReference>
<dbReference type="GO" id="GO:0008270">
    <property type="term" value="F:zinc ion binding"/>
    <property type="evidence" value="ECO:0007669"/>
    <property type="project" value="UniProtKB-KW"/>
</dbReference>
<dbReference type="PROSITE" id="PS50966">
    <property type="entry name" value="ZF_SWIM"/>
    <property type="match status" value="1"/>
</dbReference>
<dbReference type="Pfam" id="PF02037">
    <property type="entry name" value="SAP"/>
    <property type="match status" value="1"/>
</dbReference>
<organism evidence="3 4">
    <name type="scientific">Sinanodonta woodiana</name>
    <name type="common">Chinese pond mussel</name>
    <name type="synonym">Anodonta woodiana</name>
    <dbReference type="NCBI Taxonomy" id="1069815"/>
    <lineage>
        <taxon>Eukaryota</taxon>
        <taxon>Metazoa</taxon>
        <taxon>Spiralia</taxon>
        <taxon>Lophotrochozoa</taxon>
        <taxon>Mollusca</taxon>
        <taxon>Bivalvia</taxon>
        <taxon>Autobranchia</taxon>
        <taxon>Heteroconchia</taxon>
        <taxon>Palaeoheterodonta</taxon>
        <taxon>Unionida</taxon>
        <taxon>Unionoidea</taxon>
        <taxon>Unionidae</taxon>
        <taxon>Unioninae</taxon>
        <taxon>Sinanodonta</taxon>
    </lineage>
</organism>
<dbReference type="PANTHER" id="PTHR47526">
    <property type="entry name" value="ATP-DEPENDENT DNA HELICASE"/>
    <property type="match status" value="1"/>
</dbReference>
<dbReference type="InterPro" id="IPR036361">
    <property type="entry name" value="SAP_dom_sf"/>
</dbReference>
<keyword evidence="1" id="KW-0862">Zinc</keyword>
<dbReference type="AlphaFoldDB" id="A0ABD3VAY6"/>
<comment type="caution">
    <text evidence="3">The sequence shown here is derived from an EMBL/GenBank/DDBJ whole genome shotgun (WGS) entry which is preliminary data.</text>
</comment>
<keyword evidence="4" id="KW-1185">Reference proteome</keyword>
<dbReference type="EMBL" id="JBJQND010000013">
    <property type="protein sequence ID" value="KAL3857710.1"/>
    <property type="molecule type" value="Genomic_DNA"/>
</dbReference>
<evidence type="ECO:0000259" key="2">
    <source>
        <dbReference type="PROSITE" id="PS50966"/>
    </source>
</evidence>
<dbReference type="Proteomes" id="UP001634394">
    <property type="component" value="Unassembled WGS sequence"/>
</dbReference>